<organism evidence="2 3">
    <name type="scientific">Halogranum rubrum</name>
    <dbReference type="NCBI Taxonomy" id="553466"/>
    <lineage>
        <taxon>Archaea</taxon>
        <taxon>Methanobacteriati</taxon>
        <taxon>Methanobacteriota</taxon>
        <taxon>Stenosarchaea group</taxon>
        <taxon>Halobacteria</taxon>
        <taxon>Halobacteriales</taxon>
        <taxon>Haloferacaceae</taxon>
    </lineage>
</organism>
<evidence type="ECO:0000313" key="2">
    <source>
        <dbReference type="EMBL" id="SFL23827.1"/>
    </source>
</evidence>
<keyword evidence="1" id="KW-0812">Transmembrane</keyword>
<dbReference type="RefSeq" id="WP_089870196.1">
    <property type="nucleotide sequence ID" value="NZ_FOTC01000003.1"/>
</dbReference>
<dbReference type="Pfam" id="PF25927">
    <property type="entry name" value="DUF7972"/>
    <property type="match status" value="1"/>
</dbReference>
<keyword evidence="3" id="KW-1185">Reference proteome</keyword>
<feature type="transmembrane region" description="Helical" evidence="1">
    <location>
        <begin position="246"/>
        <end position="265"/>
    </location>
</feature>
<dbReference type="Proteomes" id="UP000199607">
    <property type="component" value="Unassembled WGS sequence"/>
</dbReference>
<name>A0A1I4G3J8_9EURY</name>
<reference evidence="3" key="1">
    <citation type="submission" date="2016-10" db="EMBL/GenBank/DDBJ databases">
        <authorList>
            <person name="Varghese N."/>
            <person name="Submissions S."/>
        </authorList>
    </citation>
    <scope>NUCLEOTIDE SEQUENCE [LARGE SCALE GENOMIC DNA]</scope>
    <source>
        <strain evidence="3">CGMCC 1.7738</strain>
    </source>
</reference>
<sequence>MSTERNSGILDSLKQWCFLTGSRSALAALVLLGVLCVTAVLVDTGVMYVGSGSALRGLLSSGMFSGLLTLLTVSLSINQLILSRIFGSPSGLTDRLEGNLDFRRNIEEIADVPTSPNDPASFLGMVAGELESRAAELERTVARSNPDLHGEFESSATDLVDYAEHLGAVKEGDDPFELLDLMLGSEYAEHIDTVRELRAKYGEQLSEEACDHLDAILELLKAVSVIRQFFKTLAIQQDLATLSRRLIYTGVVALFTAYVSTAVYTSSSTLPTTISAAHMPVVVTVVTPILFTPVVVLVVYLLRVATIALYTTSVGPFVPPVEQVKRA</sequence>
<dbReference type="AlphaFoldDB" id="A0A1I4G3J8"/>
<accession>A0A1I4G3J8</accession>
<dbReference type="InterPro" id="IPR058278">
    <property type="entry name" value="DUF7972"/>
</dbReference>
<feature type="transmembrane region" description="Helical" evidence="1">
    <location>
        <begin position="62"/>
        <end position="82"/>
    </location>
</feature>
<evidence type="ECO:0000256" key="1">
    <source>
        <dbReference type="SAM" id="Phobius"/>
    </source>
</evidence>
<protein>
    <submittedName>
        <fullName evidence="2">Uncharacterized protein</fullName>
    </submittedName>
</protein>
<dbReference type="STRING" id="553466.SAMN04487950_2983"/>
<feature type="transmembrane region" description="Helical" evidence="1">
    <location>
        <begin position="21"/>
        <end position="42"/>
    </location>
</feature>
<dbReference type="EMBL" id="FOTC01000003">
    <property type="protein sequence ID" value="SFL23827.1"/>
    <property type="molecule type" value="Genomic_DNA"/>
</dbReference>
<keyword evidence="1" id="KW-1133">Transmembrane helix</keyword>
<feature type="transmembrane region" description="Helical" evidence="1">
    <location>
        <begin position="277"/>
        <end position="302"/>
    </location>
</feature>
<gene>
    <name evidence="2" type="ORF">SAMN04487950_2983</name>
</gene>
<keyword evidence="1" id="KW-0472">Membrane</keyword>
<proteinExistence type="predicted"/>
<evidence type="ECO:0000313" key="3">
    <source>
        <dbReference type="Proteomes" id="UP000199607"/>
    </source>
</evidence>